<proteinExistence type="predicted"/>
<accession>A0A0G2FE48</accession>
<feature type="domain" description="Cytidyltransferase-like" evidence="1">
    <location>
        <begin position="211"/>
        <end position="397"/>
    </location>
</feature>
<evidence type="ECO:0000313" key="2">
    <source>
        <dbReference type="EMBL" id="KKY32827.1"/>
    </source>
</evidence>
<dbReference type="Gene3D" id="3.40.50.620">
    <property type="entry name" value="HUPs"/>
    <property type="match status" value="1"/>
</dbReference>
<dbReference type="EMBL" id="LCUC01000278">
    <property type="protein sequence ID" value="KKY32827.1"/>
    <property type="molecule type" value="Genomic_DNA"/>
</dbReference>
<reference evidence="2 3" key="1">
    <citation type="submission" date="2015-05" db="EMBL/GenBank/DDBJ databases">
        <title>Distinctive expansion of gene families associated with plant cell wall degradation and secondary metabolism in the genomes of grapevine trunk pathogens.</title>
        <authorList>
            <person name="Lawrence D.P."/>
            <person name="Travadon R."/>
            <person name="Rolshausen P.E."/>
            <person name="Baumgartner K."/>
        </authorList>
    </citation>
    <scope>NUCLEOTIDE SEQUENCE [LARGE SCALE GENOMIC DNA]</scope>
    <source>
        <strain evidence="2">DA912</strain>
    </source>
</reference>
<reference evidence="2 3" key="2">
    <citation type="submission" date="2015-05" db="EMBL/GenBank/DDBJ databases">
        <authorList>
            <person name="Morales-Cruz A."/>
            <person name="Amrine K.C."/>
            <person name="Cantu D."/>
        </authorList>
    </citation>
    <scope>NUCLEOTIDE SEQUENCE [LARGE SCALE GENOMIC DNA]</scope>
    <source>
        <strain evidence="2">DA912</strain>
    </source>
</reference>
<dbReference type="InterPro" id="IPR004821">
    <property type="entry name" value="Cyt_trans-like"/>
</dbReference>
<evidence type="ECO:0000313" key="3">
    <source>
        <dbReference type="Proteomes" id="UP000034680"/>
    </source>
</evidence>
<dbReference type="Pfam" id="PF01467">
    <property type="entry name" value="CTP_transf_like"/>
    <property type="match status" value="1"/>
</dbReference>
<dbReference type="Proteomes" id="UP000034680">
    <property type="component" value="Unassembled WGS sequence"/>
</dbReference>
<name>A0A0G2FE48_9PEZI</name>
<organism evidence="2 3">
    <name type="scientific">Diaporthe ampelina</name>
    <dbReference type="NCBI Taxonomy" id="1214573"/>
    <lineage>
        <taxon>Eukaryota</taxon>
        <taxon>Fungi</taxon>
        <taxon>Dikarya</taxon>
        <taxon>Ascomycota</taxon>
        <taxon>Pezizomycotina</taxon>
        <taxon>Sordariomycetes</taxon>
        <taxon>Sordariomycetidae</taxon>
        <taxon>Diaporthales</taxon>
        <taxon>Diaporthaceae</taxon>
        <taxon>Diaporthe</taxon>
    </lineage>
</organism>
<dbReference type="AlphaFoldDB" id="A0A0G2FE48"/>
<dbReference type="GO" id="GO:0016779">
    <property type="term" value="F:nucleotidyltransferase activity"/>
    <property type="evidence" value="ECO:0007669"/>
    <property type="project" value="UniProtKB-KW"/>
</dbReference>
<dbReference type="SUPFAM" id="SSF52374">
    <property type="entry name" value="Nucleotidylyl transferase"/>
    <property type="match status" value="1"/>
</dbReference>
<gene>
    <name evidence="2" type="ORF">UCDDA912_g07223</name>
</gene>
<dbReference type="GO" id="GO:0004140">
    <property type="term" value="F:dephospho-CoA kinase activity"/>
    <property type="evidence" value="ECO:0007669"/>
    <property type="project" value="TreeGrafter"/>
</dbReference>
<dbReference type="STRING" id="1214573.A0A0G2FE48"/>
<keyword evidence="2" id="KW-0808">Transferase</keyword>
<keyword evidence="3" id="KW-1185">Reference proteome</keyword>
<dbReference type="OrthoDB" id="330671at2759"/>
<dbReference type="InterPro" id="IPR014729">
    <property type="entry name" value="Rossmann-like_a/b/a_fold"/>
</dbReference>
<sequence length="406" mass="44173">MSRDNLPSLLLLPFPPEPANRLALSAAYRPALEAALLKLKHAPTAQKLIVAVACPVLRGPGQRYKTLSWPQAQSLLAGLYSIISVVCAGLGIPTYLNAGPGSVDARVVLVDHSRTRRYGEDFRAAVETNNTAIVDLATFASTYYPWNFIFNADSEVAHEIYTLYLRLAEKQQTLLQDQLITVQAGVTLNVPSLDSPPSPTPGTMPHATVCLGGTFDHLHPGHKLLLAAGAYLLDIPERGSATTCKYIIGITGDELLKNKKDAEFLESWDDRARNVIHFLASVLELSSSGWEKAPAPYIAEKDGEFTAAFRDGTVTVQCVKIQDPFGPTITQEDMDALVVSAETRSGGKAVNEKRAERGWKPLEIFEVDVLGAKEFTEEVSASTEDFASKISSTAIRQEIARAPSRR</sequence>
<keyword evidence="2" id="KW-0548">Nucleotidyltransferase</keyword>
<dbReference type="PANTHER" id="PTHR10695">
    <property type="entry name" value="DEPHOSPHO-COA KINASE-RELATED"/>
    <property type="match status" value="1"/>
</dbReference>
<evidence type="ECO:0000259" key="1">
    <source>
        <dbReference type="Pfam" id="PF01467"/>
    </source>
</evidence>
<dbReference type="PANTHER" id="PTHR10695:SF46">
    <property type="entry name" value="BIFUNCTIONAL COENZYME A SYNTHASE-RELATED"/>
    <property type="match status" value="1"/>
</dbReference>
<protein>
    <submittedName>
        <fullName evidence="2">Putative pantetheine-phosphate adenylyltransferase family protein</fullName>
    </submittedName>
</protein>
<comment type="caution">
    <text evidence="2">The sequence shown here is derived from an EMBL/GenBank/DDBJ whole genome shotgun (WGS) entry which is preliminary data.</text>
</comment>
<dbReference type="GO" id="GO:0015937">
    <property type="term" value="P:coenzyme A biosynthetic process"/>
    <property type="evidence" value="ECO:0007669"/>
    <property type="project" value="TreeGrafter"/>
</dbReference>